<dbReference type="Proteomes" id="UP000243887">
    <property type="component" value="Unassembled WGS sequence"/>
</dbReference>
<keyword evidence="1" id="KW-0472">Membrane</keyword>
<keyword evidence="1" id="KW-1133">Transmembrane helix</keyword>
<evidence type="ECO:0000313" key="2">
    <source>
        <dbReference type="EMBL" id="SFJ17139.1"/>
    </source>
</evidence>
<sequence>MNIQGYMLSVVFIISSLVIVILCQYKPKYYKEILSKKKVTDEKTFIEKSKISSKRMALFGIITLVITPFLNNWITSDLTLSYLCFIIGIIGFTIAFLHTKNKPSKN</sequence>
<accession>A0A1I3P6V0</accession>
<protein>
    <recommendedName>
        <fullName evidence="4">DUF3784 domain-containing protein</fullName>
    </recommendedName>
</protein>
<evidence type="ECO:0000256" key="1">
    <source>
        <dbReference type="SAM" id="Phobius"/>
    </source>
</evidence>
<organism evidence="2 3">
    <name type="scientific">Myroides guanonis</name>
    <dbReference type="NCBI Taxonomy" id="1150112"/>
    <lineage>
        <taxon>Bacteria</taxon>
        <taxon>Pseudomonadati</taxon>
        <taxon>Bacteroidota</taxon>
        <taxon>Flavobacteriia</taxon>
        <taxon>Flavobacteriales</taxon>
        <taxon>Flavobacteriaceae</taxon>
        <taxon>Myroides</taxon>
    </lineage>
</organism>
<keyword evidence="1" id="KW-0812">Transmembrane</keyword>
<proteinExistence type="predicted"/>
<feature type="transmembrane region" description="Helical" evidence="1">
    <location>
        <begin position="56"/>
        <end position="74"/>
    </location>
</feature>
<dbReference type="EMBL" id="FORU01000004">
    <property type="protein sequence ID" value="SFJ17139.1"/>
    <property type="molecule type" value="Genomic_DNA"/>
</dbReference>
<feature type="transmembrane region" description="Helical" evidence="1">
    <location>
        <begin position="80"/>
        <end position="97"/>
    </location>
</feature>
<keyword evidence="3" id="KW-1185">Reference proteome</keyword>
<gene>
    <name evidence="2" type="ORF">SAMN04487893_1044</name>
</gene>
<evidence type="ECO:0008006" key="4">
    <source>
        <dbReference type="Google" id="ProtNLM"/>
    </source>
</evidence>
<evidence type="ECO:0000313" key="3">
    <source>
        <dbReference type="Proteomes" id="UP000243887"/>
    </source>
</evidence>
<reference evidence="3" key="1">
    <citation type="submission" date="2016-10" db="EMBL/GenBank/DDBJ databases">
        <authorList>
            <person name="Varghese N."/>
            <person name="Submissions S."/>
        </authorList>
    </citation>
    <scope>NUCLEOTIDE SEQUENCE [LARGE SCALE GENOMIC DNA]</scope>
    <source>
        <strain evidence="3">DSM 26542</strain>
    </source>
</reference>
<feature type="transmembrane region" description="Helical" evidence="1">
    <location>
        <begin position="6"/>
        <end position="25"/>
    </location>
</feature>
<dbReference type="RefSeq" id="WP_143077718.1">
    <property type="nucleotide sequence ID" value="NZ_FORU01000004.1"/>
</dbReference>
<dbReference type="AlphaFoldDB" id="A0A1I3P6V0"/>
<name>A0A1I3P6V0_9FLAO</name>
<dbReference type="STRING" id="1150112.SAMN04487893_1044"/>